<comment type="caution">
    <text evidence="14">The sequence shown here is derived from an EMBL/GenBank/DDBJ whole genome shotgun (WGS) entry which is preliminary data.</text>
</comment>
<dbReference type="Proteomes" id="UP001196870">
    <property type="component" value="Unassembled WGS sequence"/>
</dbReference>
<dbReference type="EMBL" id="JAAGBB010000011">
    <property type="protein sequence ID" value="MBR0664817.1"/>
    <property type="molecule type" value="Genomic_DNA"/>
</dbReference>
<evidence type="ECO:0000256" key="10">
    <source>
        <dbReference type="ARBA" id="ARBA00023136"/>
    </source>
</evidence>
<dbReference type="InterPro" id="IPR003660">
    <property type="entry name" value="HAMP_dom"/>
</dbReference>
<reference evidence="15" key="1">
    <citation type="journal article" date="2021" name="Syst. Appl. Microbiol.">
        <title>Roseomonas hellenica sp. nov., isolated from roots of wild-growing Alkanna tinctoria.</title>
        <authorList>
            <person name="Rat A."/>
            <person name="Naranjo H.D."/>
            <person name="Lebbe L."/>
            <person name="Cnockaert M."/>
            <person name="Krigas N."/>
            <person name="Grigoriadou K."/>
            <person name="Maloupa E."/>
            <person name="Willems A."/>
        </authorList>
    </citation>
    <scope>NUCLEOTIDE SEQUENCE [LARGE SCALE GENOMIC DNA]</scope>
    <source>
        <strain evidence="15">LMG 31523</strain>
    </source>
</reference>
<dbReference type="SUPFAM" id="SSF55874">
    <property type="entry name" value="ATPase domain of HSP90 chaperone/DNA topoisomerase II/histidine kinase"/>
    <property type="match status" value="1"/>
</dbReference>
<dbReference type="InterPro" id="IPR004358">
    <property type="entry name" value="Sig_transdc_His_kin-like_C"/>
</dbReference>
<dbReference type="InterPro" id="IPR005467">
    <property type="entry name" value="His_kinase_dom"/>
</dbReference>
<dbReference type="InterPro" id="IPR003661">
    <property type="entry name" value="HisK_dim/P_dom"/>
</dbReference>
<name>A0ABS5EWY8_9PROT</name>
<organism evidence="14 15">
    <name type="scientific">Plastoroseomonas hellenica</name>
    <dbReference type="NCBI Taxonomy" id="2687306"/>
    <lineage>
        <taxon>Bacteria</taxon>
        <taxon>Pseudomonadati</taxon>
        <taxon>Pseudomonadota</taxon>
        <taxon>Alphaproteobacteria</taxon>
        <taxon>Acetobacterales</taxon>
        <taxon>Acetobacteraceae</taxon>
        <taxon>Plastoroseomonas</taxon>
    </lineage>
</organism>
<dbReference type="CDD" id="cd00075">
    <property type="entry name" value="HATPase"/>
    <property type="match status" value="1"/>
</dbReference>
<keyword evidence="5" id="KW-0808">Transferase</keyword>
<comment type="catalytic activity">
    <reaction evidence="1">
        <text>ATP + protein L-histidine = ADP + protein N-phospho-L-histidine.</text>
        <dbReference type="EC" id="2.7.13.3"/>
    </reaction>
</comment>
<dbReference type="InterPro" id="IPR036890">
    <property type="entry name" value="HATPase_C_sf"/>
</dbReference>
<keyword evidence="6 11" id="KW-0812">Transmembrane</keyword>
<dbReference type="PANTHER" id="PTHR45436">
    <property type="entry name" value="SENSOR HISTIDINE KINASE YKOH"/>
    <property type="match status" value="1"/>
</dbReference>
<dbReference type="PROSITE" id="PS50109">
    <property type="entry name" value="HIS_KIN"/>
    <property type="match status" value="1"/>
</dbReference>
<keyword evidence="4" id="KW-0597">Phosphoprotein</keyword>
<evidence type="ECO:0000313" key="15">
    <source>
        <dbReference type="Proteomes" id="UP001196870"/>
    </source>
</evidence>
<keyword evidence="8 11" id="KW-1133">Transmembrane helix</keyword>
<evidence type="ECO:0000256" key="8">
    <source>
        <dbReference type="ARBA" id="ARBA00022989"/>
    </source>
</evidence>
<dbReference type="InterPro" id="IPR003594">
    <property type="entry name" value="HATPase_dom"/>
</dbReference>
<keyword evidence="10 11" id="KW-0472">Membrane</keyword>
<dbReference type="PRINTS" id="PR00344">
    <property type="entry name" value="BCTRLSENSOR"/>
</dbReference>
<dbReference type="Gene3D" id="1.10.287.130">
    <property type="match status" value="1"/>
</dbReference>
<evidence type="ECO:0000256" key="6">
    <source>
        <dbReference type="ARBA" id="ARBA00022692"/>
    </source>
</evidence>
<evidence type="ECO:0000256" key="9">
    <source>
        <dbReference type="ARBA" id="ARBA00023012"/>
    </source>
</evidence>
<evidence type="ECO:0000256" key="11">
    <source>
        <dbReference type="SAM" id="Phobius"/>
    </source>
</evidence>
<dbReference type="RefSeq" id="WP_211852490.1">
    <property type="nucleotide sequence ID" value="NZ_JAAGBB010000011.1"/>
</dbReference>
<evidence type="ECO:0000256" key="5">
    <source>
        <dbReference type="ARBA" id="ARBA00022679"/>
    </source>
</evidence>
<evidence type="ECO:0000256" key="7">
    <source>
        <dbReference type="ARBA" id="ARBA00022777"/>
    </source>
</evidence>
<feature type="domain" description="HAMP" evidence="13">
    <location>
        <begin position="176"/>
        <end position="229"/>
    </location>
</feature>
<feature type="transmembrane region" description="Helical" evidence="11">
    <location>
        <begin position="12"/>
        <end position="31"/>
    </location>
</feature>
<keyword evidence="7 14" id="KW-0418">Kinase</keyword>
<dbReference type="InterPro" id="IPR036097">
    <property type="entry name" value="HisK_dim/P_sf"/>
</dbReference>
<evidence type="ECO:0000256" key="4">
    <source>
        <dbReference type="ARBA" id="ARBA00022553"/>
    </source>
</evidence>
<keyword evidence="9" id="KW-0902">Two-component regulatory system</keyword>
<dbReference type="PANTHER" id="PTHR45436:SF15">
    <property type="entry name" value="SENSOR HISTIDINE KINASE CUSS"/>
    <property type="match status" value="1"/>
</dbReference>
<evidence type="ECO:0000259" key="12">
    <source>
        <dbReference type="PROSITE" id="PS50109"/>
    </source>
</evidence>
<sequence>MRATRCNSLARRLVYGLVAFQALVLIGGILTEPLRESRTPLSQWLAAEEAVRLLAPSIGREPGGRLVLRPEPVLTAYMEANPGFWFFATDGDTLLRGGVDRIDKSEGDSEEAWRALEGTTRYVSTSAGRVAILLGGQRGDFWAGLRGWLTDRLWRIALILLVAGLCTTAVIIGLVHLLLRPVRHAARAAAALTPGQQGPHLPVEKVPAEILPLVNATNAAFARLEEENERQRRFVANAAHELRTPVAILGIRLDELPESAAKHKLRQDVRRLSLLANQLLDLERLHHGGARRESLDLVALARDVVADMGPLAIEDGSSIAFSSEVPRLDILGDEQALRGALSNLIGNALSHGGKGGLAELRIRHDGVVEVADRGAGVPAEWRERVFEPFQRAGGGTGAGLGLYIVREALRAHGATIELRDGEPSGALFRIRFPA</sequence>
<evidence type="ECO:0000259" key="13">
    <source>
        <dbReference type="PROSITE" id="PS50885"/>
    </source>
</evidence>
<dbReference type="EC" id="2.7.13.3" evidence="3"/>
<evidence type="ECO:0000313" key="14">
    <source>
        <dbReference type="EMBL" id="MBR0664817.1"/>
    </source>
</evidence>
<accession>A0ABS5EWY8</accession>
<keyword evidence="15" id="KW-1185">Reference proteome</keyword>
<protein>
    <recommendedName>
        <fullName evidence="3">histidine kinase</fullName>
        <ecNumber evidence="3">2.7.13.3</ecNumber>
    </recommendedName>
</protein>
<dbReference type="GO" id="GO:0016301">
    <property type="term" value="F:kinase activity"/>
    <property type="evidence" value="ECO:0007669"/>
    <property type="project" value="UniProtKB-KW"/>
</dbReference>
<proteinExistence type="predicted"/>
<evidence type="ECO:0000256" key="1">
    <source>
        <dbReference type="ARBA" id="ARBA00000085"/>
    </source>
</evidence>
<dbReference type="SMART" id="SM00388">
    <property type="entry name" value="HisKA"/>
    <property type="match status" value="1"/>
</dbReference>
<dbReference type="CDD" id="cd00082">
    <property type="entry name" value="HisKA"/>
    <property type="match status" value="1"/>
</dbReference>
<feature type="domain" description="Histidine kinase" evidence="12">
    <location>
        <begin position="237"/>
        <end position="434"/>
    </location>
</feature>
<feature type="transmembrane region" description="Helical" evidence="11">
    <location>
        <begin position="156"/>
        <end position="179"/>
    </location>
</feature>
<dbReference type="Pfam" id="PF02518">
    <property type="entry name" value="HATPase_c"/>
    <property type="match status" value="1"/>
</dbReference>
<dbReference type="SUPFAM" id="SSF47384">
    <property type="entry name" value="Homodimeric domain of signal transducing histidine kinase"/>
    <property type="match status" value="1"/>
</dbReference>
<evidence type="ECO:0000256" key="3">
    <source>
        <dbReference type="ARBA" id="ARBA00012438"/>
    </source>
</evidence>
<dbReference type="Pfam" id="PF00512">
    <property type="entry name" value="HisKA"/>
    <property type="match status" value="1"/>
</dbReference>
<comment type="subcellular location">
    <subcellularLocation>
        <location evidence="2">Membrane</location>
        <topology evidence="2">Multi-pass membrane protein</topology>
    </subcellularLocation>
</comment>
<dbReference type="InterPro" id="IPR050428">
    <property type="entry name" value="TCS_sensor_his_kinase"/>
</dbReference>
<evidence type="ECO:0000256" key="2">
    <source>
        <dbReference type="ARBA" id="ARBA00004141"/>
    </source>
</evidence>
<gene>
    <name evidence="14" type="ORF">GXW71_10685</name>
</gene>
<dbReference type="Gene3D" id="3.30.565.10">
    <property type="entry name" value="Histidine kinase-like ATPase, C-terminal domain"/>
    <property type="match status" value="1"/>
</dbReference>
<dbReference type="PROSITE" id="PS50885">
    <property type="entry name" value="HAMP"/>
    <property type="match status" value="1"/>
</dbReference>
<dbReference type="SMART" id="SM00387">
    <property type="entry name" value="HATPase_c"/>
    <property type="match status" value="1"/>
</dbReference>